<name>A0A1H4P4P9_9ACTN</name>
<dbReference type="Proteomes" id="UP000182375">
    <property type="component" value="Unassembled WGS sequence"/>
</dbReference>
<dbReference type="GeneID" id="95510234"/>
<dbReference type="EMBL" id="FNTD01000004">
    <property type="protein sequence ID" value="SEC02329.1"/>
    <property type="molecule type" value="Genomic_DNA"/>
</dbReference>
<evidence type="ECO:0000313" key="1">
    <source>
        <dbReference type="EMBL" id="SEC02329.1"/>
    </source>
</evidence>
<evidence type="ECO:0000313" key="2">
    <source>
        <dbReference type="Proteomes" id="UP000182375"/>
    </source>
</evidence>
<dbReference type="AlphaFoldDB" id="A0A1H4P4P9"/>
<reference evidence="1 2" key="1">
    <citation type="submission" date="2016-10" db="EMBL/GenBank/DDBJ databases">
        <authorList>
            <person name="de Groot N.N."/>
        </authorList>
    </citation>
    <scope>NUCLEOTIDE SEQUENCE [LARGE SCALE GENOMIC DNA]</scope>
    <source>
        <strain evidence="1 2">DSM 40306</strain>
    </source>
</reference>
<organism evidence="1 2">
    <name type="scientific">Streptomyces misionensis</name>
    <dbReference type="NCBI Taxonomy" id="67331"/>
    <lineage>
        <taxon>Bacteria</taxon>
        <taxon>Bacillati</taxon>
        <taxon>Actinomycetota</taxon>
        <taxon>Actinomycetes</taxon>
        <taxon>Kitasatosporales</taxon>
        <taxon>Streptomycetaceae</taxon>
        <taxon>Streptomyces</taxon>
    </lineage>
</organism>
<dbReference type="STRING" id="67331.SAMN04490357_0987"/>
<sequence length="103" mass="11363">MRWPLVSRARYEAAAGEAAYAGEQLVGTSIVNDCLTDANLAVARRLTRALRACARYRVALAVDRLLADRLQARLDDALGLNTTAVAAGEQWQSRRDPKMRYDA</sequence>
<gene>
    <name evidence="1" type="ORF">SAMN04490357_0987</name>
</gene>
<protein>
    <submittedName>
        <fullName evidence="1">Uncharacterized protein</fullName>
    </submittedName>
</protein>
<accession>A0A1H4P4P9</accession>
<proteinExistence type="predicted"/>
<dbReference type="RefSeq" id="WP_074990894.1">
    <property type="nucleotide sequence ID" value="NZ_FNTD01000004.1"/>
</dbReference>